<dbReference type="GO" id="GO:0008592">
    <property type="term" value="P:regulation of Toll signaling pathway"/>
    <property type="evidence" value="ECO:0007669"/>
    <property type="project" value="InterPro"/>
</dbReference>
<reference evidence="6 7" key="1">
    <citation type="journal article" date="2019" name="Sci. Data">
        <title>Hybrid genome assembly and annotation of Danionella translucida.</title>
        <authorList>
            <person name="Kadobianskyi M."/>
            <person name="Schulze L."/>
            <person name="Schuelke M."/>
            <person name="Judkewitz B."/>
        </authorList>
    </citation>
    <scope>NUCLEOTIDE SEQUENCE [LARGE SCALE GENOMIC DNA]</scope>
    <source>
        <strain evidence="6 7">Bolton</strain>
    </source>
</reference>
<accession>A0A553Q810</accession>
<dbReference type="AlphaFoldDB" id="A0A553Q810"/>
<evidence type="ECO:0000256" key="2">
    <source>
        <dbReference type="ARBA" id="ARBA00022553"/>
    </source>
</evidence>
<dbReference type="Pfam" id="PF20723">
    <property type="entry name" value="Pellino_RING"/>
    <property type="match status" value="1"/>
</dbReference>
<feature type="compositionally biased region" description="Acidic residues" evidence="3">
    <location>
        <begin position="372"/>
        <end position="381"/>
    </location>
</feature>
<evidence type="ECO:0000256" key="3">
    <source>
        <dbReference type="SAM" id="MobiDB-lite"/>
    </source>
</evidence>
<feature type="domain" description="Pellino FHA" evidence="4">
    <location>
        <begin position="291"/>
        <end position="325"/>
    </location>
</feature>
<dbReference type="GO" id="GO:0061630">
    <property type="term" value="F:ubiquitin protein ligase activity"/>
    <property type="evidence" value="ECO:0007669"/>
    <property type="project" value="InterPro"/>
</dbReference>
<dbReference type="Proteomes" id="UP000316079">
    <property type="component" value="Unassembled WGS sequence"/>
</dbReference>
<dbReference type="STRING" id="623744.A0A553Q810"/>
<gene>
    <name evidence="6" type="ORF">DNTS_030164</name>
</gene>
<dbReference type="PANTHER" id="PTHR12098:SF4">
    <property type="entry name" value="E3 UBIQUITIN-PROTEIN LIGASE PELLINO HOMOLOG 1"/>
    <property type="match status" value="1"/>
</dbReference>
<proteinExistence type="inferred from homology"/>
<feature type="domain" description="Pellino RING" evidence="5">
    <location>
        <begin position="345"/>
        <end position="475"/>
    </location>
</feature>
<dbReference type="EMBL" id="SRMA01026244">
    <property type="protein sequence ID" value="TRY86063.1"/>
    <property type="molecule type" value="Genomic_DNA"/>
</dbReference>
<evidence type="ECO:0000313" key="7">
    <source>
        <dbReference type="Proteomes" id="UP000316079"/>
    </source>
</evidence>
<protein>
    <recommendedName>
        <fullName evidence="8">Pellino E3 ubiquitin protein ligase family member 3</fullName>
    </recommendedName>
</protein>
<evidence type="ECO:0000259" key="4">
    <source>
        <dbReference type="Pfam" id="PF04710"/>
    </source>
</evidence>
<feature type="region of interest" description="Disordered" evidence="3">
    <location>
        <begin position="370"/>
        <end position="391"/>
    </location>
</feature>
<dbReference type="InterPro" id="IPR006800">
    <property type="entry name" value="Pellino_fam"/>
</dbReference>
<dbReference type="GO" id="GO:0070936">
    <property type="term" value="P:protein K48-linked ubiquitination"/>
    <property type="evidence" value="ECO:0007669"/>
    <property type="project" value="TreeGrafter"/>
</dbReference>
<keyword evidence="7" id="KW-1185">Reference proteome</keyword>
<keyword evidence="2" id="KW-0597">Phosphoprotein</keyword>
<evidence type="ECO:0000313" key="6">
    <source>
        <dbReference type="EMBL" id="TRY86063.1"/>
    </source>
</evidence>
<dbReference type="InterPro" id="IPR048334">
    <property type="entry name" value="Pellino_FHA"/>
</dbReference>
<feature type="domain" description="Pellino FHA" evidence="4">
    <location>
        <begin position="10"/>
        <end position="231"/>
    </location>
</feature>
<organism evidence="6 7">
    <name type="scientific">Danionella cerebrum</name>
    <dbReference type="NCBI Taxonomy" id="2873325"/>
    <lineage>
        <taxon>Eukaryota</taxon>
        <taxon>Metazoa</taxon>
        <taxon>Chordata</taxon>
        <taxon>Craniata</taxon>
        <taxon>Vertebrata</taxon>
        <taxon>Euteleostomi</taxon>
        <taxon>Actinopterygii</taxon>
        <taxon>Neopterygii</taxon>
        <taxon>Teleostei</taxon>
        <taxon>Ostariophysi</taxon>
        <taxon>Cypriniformes</taxon>
        <taxon>Danionidae</taxon>
        <taxon>Danioninae</taxon>
        <taxon>Danionella</taxon>
    </lineage>
</organism>
<dbReference type="PANTHER" id="PTHR12098">
    <property type="entry name" value="E3 UBIQUITIN-PROTEIN LIGASE PELLINO-RELATED"/>
    <property type="match status" value="1"/>
</dbReference>
<comment type="caution">
    <text evidence="6">The sequence shown here is derived from an EMBL/GenBank/DDBJ whole genome shotgun (WGS) entry which is preliminary data.</text>
</comment>
<evidence type="ECO:0000256" key="1">
    <source>
        <dbReference type="ARBA" id="ARBA00005639"/>
    </source>
</evidence>
<dbReference type="OrthoDB" id="8801906at2759"/>
<name>A0A553Q810_9TELE</name>
<dbReference type="Pfam" id="PF04710">
    <property type="entry name" value="Pellino_FHA"/>
    <property type="match status" value="2"/>
</dbReference>
<evidence type="ECO:0008006" key="8">
    <source>
        <dbReference type="Google" id="ProtNLM"/>
    </source>
</evidence>
<evidence type="ECO:0000259" key="5">
    <source>
        <dbReference type="Pfam" id="PF20723"/>
    </source>
</evidence>
<comment type="similarity">
    <text evidence="1">Belongs to the pellino family.</text>
</comment>
<dbReference type="InterPro" id="IPR048335">
    <property type="entry name" value="Pellino_RING"/>
</dbReference>
<sequence>MLCEEQEQLSSSKPVKYGELIVLGFNGSLPNGDRGRRKSHFSLYKRAKANGVKPGSCTGPNPKVVRNQHSVSYALSRTQTVVVEYTHDANTDMFQIGRSTESPIDFMVLDSSPVVVGECDPASSQSTVSRFACRIVCARRPPYKAHLYAAGFDSSRSIFLGEKAPKWCSSEGQMDGLTTNGVLMMSPRHGFTRRTAPGPWREISVCGNVFTLRETRSSQNPGKLRSINQRVFEGERVVVMLSVLSPRRQIPVCCPRQAAFYFPDQHGAEQDRTFSPLSAARTVTVFWADEARESEELLESESHELTDGSLIDLCGATLLWRSGDSPCEPRTPPTQSFSSLQHQACSTSSSCIYLPCGHVIRGRRRLTKLGYSEEEEEDDDHSDPCPDPEGEHRCPVCRARGRLVPLTLGRESTVFLDSAPPSHAFIPCGHVCSERTAVFWSSVLLPRGAQGFYSACPFCLRPLGRERKSVRLLFHSLD</sequence>